<evidence type="ECO:0000256" key="1">
    <source>
        <dbReference type="SAM" id="MobiDB-lite"/>
    </source>
</evidence>
<protein>
    <submittedName>
        <fullName evidence="3">Uncharacterized protein</fullName>
    </submittedName>
</protein>
<evidence type="ECO:0000313" key="3">
    <source>
        <dbReference type="EMBL" id="GHJ28909.1"/>
    </source>
</evidence>
<proteinExistence type="predicted"/>
<gene>
    <name evidence="3" type="ORF">TPA0910_33420</name>
</gene>
<accession>A0ABQ3TZW6</accession>
<keyword evidence="2" id="KW-0472">Membrane</keyword>
<feature type="region of interest" description="Disordered" evidence="1">
    <location>
        <begin position="1"/>
        <end position="56"/>
    </location>
</feature>
<name>A0ABQ3TZW6_STRHY</name>
<feature type="transmembrane region" description="Helical" evidence="2">
    <location>
        <begin position="71"/>
        <end position="93"/>
    </location>
</feature>
<evidence type="ECO:0000313" key="4">
    <source>
        <dbReference type="Proteomes" id="UP001054854"/>
    </source>
</evidence>
<feature type="compositionally biased region" description="Basic and acidic residues" evidence="1">
    <location>
        <begin position="32"/>
        <end position="42"/>
    </location>
</feature>
<keyword evidence="2" id="KW-0812">Transmembrane</keyword>
<comment type="caution">
    <text evidence="3">The sequence shown here is derived from an EMBL/GenBank/DDBJ whole genome shotgun (WGS) entry which is preliminary data.</text>
</comment>
<dbReference type="EMBL" id="BNEK01000003">
    <property type="protein sequence ID" value="GHJ28909.1"/>
    <property type="molecule type" value="Genomic_DNA"/>
</dbReference>
<reference evidence="3" key="1">
    <citation type="submission" date="2024-05" db="EMBL/GenBank/DDBJ databases">
        <title>Whole genome shotgun sequence of Streptomyces hygroscopicus NBRC 113678.</title>
        <authorList>
            <person name="Komaki H."/>
            <person name="Tamura T."/>
        </authorList>
    </citation>
    <scope>NUCLEOTIDE SEQUENCE</scope>
    <source>
        <strain evidence="3">N11-34</strain>
    </source>
</reference>
<feature type="compositionally biased region" description="Basic and acidic residues" evidence="1">
    <location>
        <begin position="11"/>
        <end position="20"/>
    </location>
</feature>
<keyword evidence="4" id="KW-1185">Reference proteome</keyword>
<evidence type="ECO:0000256" key="2">
    <source>
        <dbReference type="SAM" id="Phobius"/>
    </source>
</evidence>
<dbReference type="Proteomes" id="UP001054854">
    <property type="component" value="Unassembled WGS sequence"/>
</dbReference>
<keyword evidence="2" id="KW-1133">Transmembrane helix</keyword>
<feature type="compositionally biased region" description="Polar residues" evidence="1">
    <location>
        <begin position="1"/>
        <end position="10"/>
    </location>
</feature>
<organism evidence="3 4">
    <name type="scientific">Streptomyces hygroscopicus</name>
    <dbReference type="NCBI Taxonomy" id="1912"/>
    <lineage>
        <taxon>Bacteria</taxon>
        <taxon>Bacillati</taxon>
        <taxon>Actinomycetota</taxon>
        <taxon>Actinomycetes</taxon>
        <taxon>Kitasatosporales</taxon>
        <taxon>Streptomycetaceae</taxon>
        <taxon>Streptomyces</taxon>
        <taxon>Streptomyces violaceusniger group</taxon>
    </lineage>
</organism>
<sequence length="425" mass="45561">MNDSENTQNADKAEKAENTEKAQNAENSESAEETRRAGHDTADGSGSAAPPHERHRPWWHWRRLTGSRPRLAVTTGVAGAVIGALIGGAGVAWQTGTGPFADDRACWGAFSRDDVAALFGGKRDIETSEVPITSDRIGNEGPSGECRLRSPRGRRITVQAHRLDNWFGGSGDRWADEFLSARLTPLGGGLLGMASDTRAWLAVPDGCVGRPNPSDVPNGPTVIDLETGWTVYDDEVDTEARDELARAVVKLVNHYMADLGCTGTIADPVGEMPAPPRFLDEKKDAMCGVKGLPLPGTYQREGRGRPLVTRGDGPVRTCDRGVLFDHPGLRLMTVEDPRLAVLYDGLSRAGAKEPVKAGEGDGRGFVRDEMGMFQAECQTGPVTFLVRADDADRPGDIRTLLTRYVAAEADRIGCGPLRLTLPGAG</sequence>
<dbReference type="RefSeq" id="WP_236257330.1">
    <property type="nucleotide sequence ID" value="NZ_BNEK01000003.1"/>
</dbReference>